<dbReference type="Pfam" id="PF08240">
    <property type="entry name" value="ADH_N"/>
    <property type="match status" value="1"/>
</dbReference>
<dbReference type="GO" id="GO:0016616">
    <property type="term" value="F:oxidoreductase activity, acting on the CH-OH group of donors, NAD or NADP as acceptor"/>
    <property type="evidence" value="ECO:0007669"/>
    <property type="project" value="InterPro"/>
</dbReference>
<dbReference type="Gene3D" id="3.90.180.10">
    <property type="entry name" value="Medium-chain alcohol dehydrogenases, catalytic domain"/>
    <property type="match status" value="1"/>
</dbReference>
<evidence type="ECO:0000256" key="5">
    <source>
        <dbReference type="RuleBase" id="RU361277"/>
    </source>
</evidence>
<dbReference type="PROSITE" id="PS00059">
    <property type="entry name" value="ADH_ZINC"/>
    <property type="match status" value="1"/>
</dbReference>
<dbReference type="InterPro" id="IPR047109">
    <property type="entry name" value="CAD-like"/>
</dbReference>
<comment type="similarity">
    <text evidence="5">Belongs to the zinc-containing alcohol dehydrogenase family.</text>
</comment>
<keyword evidence="6" id="KW-1133">Transmembrane helix</keyword>
<comment type="cofactor">
    <cofactor evidence="1 5">
        <name>Zn(2+)</name>
        <dbReference type="ChEBI" id="CHEBI:29105"/>
    </cofactor>
</comment>
<evidence type="ECO:0000313" key="8">
    <source>
        <dbReference type="EMBL" id="WPH01603.1"/>
    </source>
</evidence>
<accession>A0AAQ3RCR5</accession>
<dbReference type="FunFam" id="3.40.50.720:FF:000022">
    <property type="entry name" value="Cinnamyl alcohol dehydrogenase"/>
    <property type="match status" value="1"/>
</dbReference>
<dbReference type="EMBL" id="CP138585">
    <property type="protein sequence ID" value="WPH01603.1"/>
    <property type="molecule type" value="Genomic_DNA"/>
</dbReference>
<feature type="transmembrane region" description="Helical" evidence="6">
    <location>
        <begin position="29"/>
        <end position="47"/>
    </location>
</feature>
<feature type="domain" description="Enoyl reductase (ER)" evidence="7">
    <location>
        <begin position="67"/>
        <end position="382"/>
    </location>
</feature>
<keyword evidence="9" id="KW-1185">Reference proteome</keyword>
<evidence type="ECO:0000256" key="6">
    <source>
        <dbReference type="SAM" id="Phobius"/>
    </source>
</evidence>
<keyword evidence="6" id="KW-0812">Transmembrane</keyword>
<sequence>MLQTSPPCNRVYNKVVSGVPNITSHHTSLLFSTFYFAISILLTTVTISPHSTIKMPSFTVFKGSKDGSIVRSETSKPALTGDQILLKVTASGLCGTDLHYRKADMGLGHEGVGVVEETGPDVKHMKKGDRVGWGYEHNSCEHCQQCLKGSETYCAERKMYGQADLDQGSFAHSAVWREAFLFKIPDELSDEAAAPLMCGGSTVFNALHAYSTQPTETVAIMGVGGLGHIAIQFASKMGCNVIVLSGSDRKKDEAMKLGAHEFIATKGAKELKVSRPIDRLLVTTSAQPDWKLIAPILAPGASIHPLSVDGGDFTFPYMPMLMNGLTIQGSVVGPRYIHQRMLDFAALHKIAPIVEKFPMTEEGITEAMTKLENGEMRYRGVLIPQ</sequence>
<proteinExistence type="inferred from homology"/>
<keyword evidence="3 5" id="KW-0862">Zinc</keyword>
<dbReference type="InterPro" id="IPR002328">
    <property type="entry name" value="ADH_Zn_CS"/>
</dbReference>
<dbReference type="InterPro" id="IPR013149">
    <property type="entry name" value="ADH-like_C"/>
</dbReference>
<dbReference type="GO" id="GO:0008270">
    <property type="term" value="F:zinc ion binding"/>
    <property type="evidence" value="ECO:0007669"/>
    <property type="project" value="InterPro"/>
</dbReference>
<keyword evidence="4" id="KW-0560">Oxidoreductase</keyword>
<dbReference type="InterPro" id="IPR020843">
    <property type="entry name" value="ER"/>
</dbReference>
<evidence type="ECO:0000259" key="7">
    <source>
        <dbReference type="SMART" id="SM00829"/>
    </source>
</evidence>
<reference evidence="8 9" key="1">
    <citation type="submission" date="2023-11" db="EMBL/GenBank/DDBJ databases">
        <title>An acidophilic fungus is an integral part of prey digestion in a carnivorous sundew plant.</title>
        <authorList>
            <person name="Tsai I.J."/>
        </authorList>
    </citation>
    <scope>NUCLEOTIDE SEQUENCE [LARGE SCALE GENOMIC DNA]</scope>
    <source>
        <strain evidence="8">169a</strain>
    </source>
</reference>
<dbReference type="SUPFAM" id="SSF51735">
    <property type="entry name" value="NAD(P)-binding Rossmann-fold domains"/>
    <property type="match status" value="1"/>
</dbReference>
<dbReference type="CDD" id="cd05283">
    <property type="entry name" value="CAD1"/>
    <property type="match status" value="1"/>
</dbReference>
<evidence type="ECO:0000256" key="2">
    <source>
        <dbReference type="ARBA" id="ARBA00022723"/>
    </source>
</evidence>
<dbReference type="Gene3D" id="3.40.50.720">
    <property type="entry name" value="NAD(P)-binding Rossmann-like Domain"/>
    <property type="match status" value="1"/>
</dbReference>
<dbReference type="Pfam" id="PF00107">
    <property type="entry name" value="ADH_zinc_N"/>
    <property type="match status" value="1"/>
</dbReference>
<dbReference type="AlphaFoldDB" id="A0AAQ3RCR5"/>
<dbReference type="InterPro" id="IPR036291">
    <property type="entry name" value="NAD(P)-bd_dom_sf"/>
</dbReference>
<evidence type="ECO:0000256" key="4">
    <source>
        <dbReference type="ARBA" id="ARBA00023002"/>
    </source>
</evidence>
<dbReference type="FunFam" id="3.90.180.10:FF:000022">
    <property type="entry name" value="NADP-dependent alcohol dehydrogenase"/>
    <property type="match status" value="1"/>
</dbReference>
<dbReference type="PANTHER" id="PTHR42683">
    <property type="entry name" value="ALDEHYDE REDUCTASE"/>
    <property type="match status" value="1"/>
</dbReference>
<dbReference type="Proteomes" id="UP001303373">
    <property type="component" value="Chromosome 6"/>
</dbReference>
<dbReference type="SUPFAM" id="SSF50129">
    <property type="entry name" value="GroES-like"/>
    <property type="match status" value="1"/>
</dbReference>
<protein>
    <recommendedName>
        <fullName evidence="7">Enoyl reductase (ER) domain-containing protein</fullName>
    </recommendedName>
</protein>
<dbReference type="InterPro" id="IPR011032">
    <property type="entry name" value="GroES-like_sf"/>
</dbReference>
<evidence type="ECO:0000256" key="3">
    <source>
        <dbReference type="ARBA" id="ARBA00022833"/>
    </source>
</evidence>
<evidence type="ECO:0000256" key="1">
    <source>
        <dbReference type="ARBA" id="ARBA00001947"/>
    </source>
</evidence>
<organism evidence="8 9">
    <name type="scientific">Acrodontium crateriforme</name>
    <dbReference type="NCBI Taxonomy" id="150365"/>
    <lineage>
        <taxon>Eukaryota</taxon>
        <taxon>Fungi</taxon>
        <taxon>Dikarya</taxon>
        <taxon>Ascomycota</taxon>
        <taxon>Pezizomycotina</taxon>
        <taxon>Dothideomycetes</taxon>
        <taxon>Dothideomycetidae</taxon>
        <taxon>Mycosphaerellales</taxon>
        <taxon>Teratosphaeriaceae</taxon>
        <taxon>Acrodontium</taxon>
    </lineage>
</organism>
<dbReference type="SMART" id="SM00829">
    <property type="entry name" value="PKS_ER"/>
    <property type="match status" value="1"/>
</dbReference>
<keyword evidence="6" id="KW-0472">Membrane</keyword>
<gene>
    <name evidence="8" type="ORF">R9X50_00445100</name>
</gene>
<keyword evidence="2 5" id="KW-0479">Metal-binding</keyword>
<dbReference type="InterPro" id="IPR013154">
    <property type="entry name" value="ADH-like_N"/>
</dbReference>
<name>A0AAQ3RCR5_9PEZI</name>
<evidence type="ECO:0000313" key="9">
    <source>
        <dbReference type="Proteomes" id="UP001303373"/>
    </source>
</evidence>